<comment type="caution">
    <text evidence="4">The sequence shown here is derived from an EMBL/GenBank/DDBJ whole genome shotgun (WGS) entry which is preliminary data.</text>
</comment>
<dbReference type="InterPro" id="IPR015943">
    <property type="entry name" value="WD40/YVTN_repeat-like_dom_sf"/>
</dbReference>
<keyword evidence="2" id="KW-1015">Disulfide bond</keyword>
<dbReference type="Gene3D" id="2.130.10.10">
    <property type="entry name" value="YVTN repeat-like/Quinoprotein amine dehydrogenase"/>
    <property type="match status" value="2"/>
</dbReference>
<gene>
    <name evidence="4" type="ORF">D5H75_01110</name>
</gene>
<dbReference type="Proteomes" id="UP000265768">
    <property type="component" value="Unassembled WGS sequence"/>
</dbReference>
<dbReference type="InterPro" id="IPR009045">
    <property type="entry name" value="Zn_M74/Hedgehog-like"/>
</dbReference>
<name>A0A3A4BJL0_9ACTN</name>
<keyword evidence="5" id="KW-1185">Reference proteome</keyword>
<keyword evidence="1" id="KW-0732">Signal</keyword>
<reference evidence="4 5" key="1">
    <citation type="submission" date="2018-09" db="EMBL/GenBank/DDBJ databases">
        <title>YIM 75507 draft genome.</title>
        <authorList>
            <person name="Tang S."/>
            <person name="Feng Y."/>
        </authorList>
    </citation>
    <scope>NUCLEOTIDE SEQUENCE [LARGE SCALE GENOMIC DNA]</scope>
    <source>
        <strain evidence="4 5">YIM 75507</strain>
    </source>
</reference>
<dbReference type="PANTHER" id="PTHR47197:SF3">
    <property type="entry name" value="DIHYDRO-HEME D1 DEHYDROGENASE"/>
    <property type="match status" value="1"/>
</dbReference>
<sequence>MTASLARMTGDLTVPFARGADTLELTLKASGGGAEVMPHDFAEHQARFGARPVPTYVLTAVADVRAATTLTVGYEVPPSADARAVTVEVPAGTVSGTSFALVLPPEHAAHAVLRSVSGAPAAGPAPETWRLTALLGNLARLLWVAGAEADVLDRYGADIRRAVRCSERASGTTLDRIGYDLGVARFPGRPYGHEDGTLALYHLDDAQGAPVRDLWPLYLGGGAGHDGVAGAGVLAGAPGRFGGGMRLAAPGAEILVPHAPALSTGAGASLTAECFVKPDPSTGEGALLSKHADPSDPARPGWALSVGEFGRGIARNVRLRIGDGTASRDLYADRSLPTARFTHVAAVVDRPARQVRLLLDGETVARASLSADPPLKGPLANTEPFRIGRAGADPAHAFAGIVDEVRLSAAPRTAFHPALGESDASYRARLRIFRRWALPTRLGVQSLLNEVVGPVRVIGRPDPVADPFVVTDADAALLQSAHLLTVRPVEVPAGSTIDDTGRRGLAEADVLTEPDESFAPALLVAFDDPRADFDAPSGGANPRLMRVGTRGALRGLLDALGAAGVAGRLRVRGGYDPAAPDSRAAGRALVLTHSALAPERLAAQAVLAGFAFVAHRPGQAGEPGQVYAAVRSTASFEIVGGAGGTATPENGFDLLTGQSLALRLEPAPPPGAEVRWSLVPCGPGRASAAGSVDRRDVLIRAELPGRVTAEAQVRDRGRAFRASRPLRIGLAELAAGESIAASGRLRPPAPGPLRADERVHPVYLVDAPGRYARPAGGPPETRRVHPALAARLEALAALLPPGDPQLLAAWDPGAAGPAAAGRAVTLARGTSTASLARLGALAHAAGFSRVANDGSALSLFQESGPAAPVRGPATVDEGGAAVVQIARAAPRAVTLAAGLVWTVNGGTGSVSALDPATGAVAACVKAGLEPGAIAAAPDGARLVVADTGDTTLTVITTGDRAVAGRIALPAAPADVAHHPSAARAYAGLRSGALVEVDPVARTVTRSLDLGSPVIAVRCEPGGARLWAATADGRLRAVALPGFTAAQTVTLAGAPRGLAVGSARAYVTVPGALQVVGLATASVQATFTDAGGAPSALALDPAGALLYVVDPAGGRVHLRRADGSGHALPGLPASVSLPGAAAVAADAVRGYVAASADAGDGVDVLDAGGGGALLASWPLGTGLGERLVWSTRVTGGARAELTAATRPRTTVLGVRAGPVQVRAALRHTGATPPYTFRVEPSETLRAIEAAGGRFVVAKDQYDLAMNVLNHLCPVGVEIDTGSVRAHVLELASGLLDAFPPYVYPDFRARGPRPPGWTYGLDQ</sequence>
<protein>
    <recommendedName>
        <fullName evidence="3">LamG-like jellyroll fold domain-containing protein</fullName>
    </recommendedName>
</protein>
<evidence type="ECO:0000313" key="5">
    <source>
        <dbReference type="Proteomes" id="UP000265768"/>
    </source>
</evidence>
<proteinExistence type="predicted"/>
<dbReference type="SMART" id="SM00560">
    <property type="entry name" value="LamGL"/>
    <property type="match status" value="1"/>
</dbReference>
<evidence type="ECO:0000313" key="4">
    <source>
        <dbReference type="EMBL" id="RJL35444.1"/>
    </source>
</evidence>
<dbReference type="RefSeq" id="WP_119924416.1">
    <property type="nucleotide sequence ID" value="NZ_QZEY01000001.1"/>
</dbReference>
<dbReference type="Gene3D" id="2.60.120.200">
    <property type="match status" value="1"/>
</dbReference>
<feature type="domain" description="LamG-like jellyroll fold" evidence="3">
    <location>
        <begin position="268"/>
        <end position="415"/>
    </location>
</feature>
<dbReference type="InterPro" id="IPR011044">
    <property type="entry name" value="Quino_amine_DH_bsu"/>
</dbReference>
<dbReference type="Gene3D" id="3.30.1380.10">
    <property type="match status" value="1"/>
</dbReference>
<organism evidence="4 5">
    <name type="scientific">Bailinhaonella thermotolerans</name>
    <dbReference type="NCBI Taxonomy" id="1070861"/>
    <lineage>
        <taxon>Bacteria</taxon>
        <taxon>Bacillati</taxon>
        <taxon>Actinomycetota</taxon>
        <taxon>Actinomycetes</taxon>
        <taxon>Streptosporangiales</taxon>
        <taxon>Streptosporangiaceae</taxon>
        <taxon>Bailinhaonella</taxon>
    </lineage>
</organism>
<accession>A0A3A4BJL0</accession>
<dbReference type="InterPro" id="IPR051200">
    <property type="entry name" value="Host-pathogen_enzymatic-act"/>
</dbReference>
<evidence type="ECO:0000256" key="2">
    <source>
        <dbReference type="ARBA" id="ARBA00023157"/>
    </source>
</evidence>
<dbReference type="SUPFAM" id="SSF50969">
    <property type="entry name" value="YVTN repeat-like/Quinoprotein amine dehydrogenase"/>
    <property type="match status" value="1"/>
</dbReference>
<dbReference type="SUPFAM" id="SSF49899">
    <property type="entry name" value="Concanavalin A-like lectins/glucanases"/>
    <property type="match status" value="1"/>
</dbReference>
<dbReference type="Pfam" id="PF13385">
    <property type="entry name" value="Laminin_G_3"/>
    <property type="match status" value="1"/>
</dbReference>
<dbReference type="PANTHER" id="PTHR47197">
    <property type="entry name" value="PROTEIN NIRF"/>
    <property type="match status" value="1"/>
</dbReference>
<evidence type="ECO:0000259" key="3">
    <source>
        <dbReference type="SMART" id="SM00560"/>
    </source>
</evidence>
<dbReference type="InterPro" id="IPR006558">
    <property type="entry name" value="LamG-like"/>
</dbReference>
<dbReference type="OrthoDB" id="9772095at2"/>
<dbReference type="EMBL" id="QZEY01000001">
    <property type="protein sequence ID" value="RJL35444.1"/>
    <property type="molecule type" value="Genomic_DNA"/>
</dbReference>
<evidence type="ECO:0000256" key="1">
    <source>
        <dbReference type="ARBA" id="ARBA00022729"/>
    </source>
</evidence>
<dbReference type="InterPro" id="IPR013320">
    <property type="entry name" value="ConA-like_dom_sf"/>
</dbReference>